<dbReference type="EMBL" id="JARBDR010000018">
    <property type="protein sequence ID" value="KAJ8322247.1"/>
    <property type="molecule type" value="Genomic_DNA"/>
</dbReference>
<gene>
    <name evidence="1" type="ORF">KUTeg_000718</name>
</gene>
<sequence length="102" mass="11645">NSSNTKRKWPRNTILNFQHGVITQKAAKIIYQIEDTDYYGVYTVIIIGIHDTCLLAFTKGTIPLIKIDASLDLVITPFCIIRYFARYRLGLSSTGRLFVMKS</sequence>
<evidence type="ECO:0000313" key="2">
    <source>
        <dbReference type="Proteomes" id="UP001217089"/>
    </source>
</evidence>
<dbReference type="Proteomes" id="UP001217089">
    <property type="component" value="Unassembled WGS sequence"/>
</dbReference>
<protein>
    <submittedName>
        <fullName evidence="1">Uncharacterized protein</fullName>
    </submittedName>
</protein>
<proteinExistence type="predicted"/>
<name>A0ABQ9FZE3_TEGGR</name>
<accession>A0ABQ9FZE3</accession>
<comment type="caution">
    <text evidence="1">The sequence shown here is derived from an EMBL/GenBank/DDBJ whole genome shotgun (WGS) entry which is preliminary data.</text>
</comment>
<evidence type="ECO:0000313" key="1">
    <source>
        <dbReference type="EMBL" id="KAJ8322247.1"/>
    </source>
</evidence>
<organism evidence="1 2">
    <name type="scientific">Tegillarca granosa</name>
    <name type="common">Malaysian cockle</name>
    <name type="synonym">Anadara granosa</name>
    <dbReference type="NCBI Taxonomy" id="220873"/>
    <lineage>
        <taxon>Eukaryota</taxon>
        <taxon>Metazoa</taxon>
        <taxon>Spiralia</taxon>
        <taxon>Lophotrochozoa</taxon>
        <taxon>Mollusca</taxon>
        <taxon>Bivalvia</taxon>
        <taxon>Autobranchia</taxon>
        <taxon>Pteriomorphia</taxon>
        <taxon>Arcoida</taxon>
        <taxon>Arcoidea</taxon>
        <taxon>Arcidae</taxon>
        <taxon>Tegillarca</taxon>
    </lineage>
</organism>
<keyword evidence="2" id="KW-1185">Reference proteome</keyword>
<reference evidence="1 2" key="1">
    <citation type="submission" date="2022-12" db="EMBL/GenBank/DDBJ databases">
        <title>Chromosome-level genome of Tegillarca granosa.</title>
        <authorList>
            <person name="Kim J."/>
        </authorList>
    </citation>
    <scope>NUCLEOTIDE SEQUENCE [LARGE SCALE GENOMIC DNA]</scope>
    <source>
        <strain evidence="1">Teg-2019</strain>
        <tissue evidence="1">Adductor muscle</tissue>
    </source>
</reference>
<feature type="non-terminal residue" evidence="1">
    <location>
        <position position="1"/>
    </location>
</feature>